<dbReference type="InterPro" id="IPR014718">
    <property type="entry name" value="GH-type_carb-bd"/>
</dbReference>
<dbReference type="GO" id="GO:0016853">
    <property type="term" value="F:isomerase activity"/>
    <property type="evidence" value="ECO:0007669"/>
    <property type="project" value="UniProtKB-KW"/>
</dbReference>
<sequence length="1425" mass="154359">MMHKKVNTALLVLLSASQWATGAPDPTILAGAGDPLRVITITAPDNSIKANFLSYGATLKNLWVKDRHGDFRDIVLGYDQKKLYETDPSHPFFGGVVGRYANRIKNGTFSIPITKGATGDNVYHIPENENGGLDTLHGGITGYDRRNWAPVEVSKSKITYHLIDPDGTQGFPGTVTYTLLRNSKWKIEMYANATAKTPILLSSHVYWNLEAYQETEDLADHRLQIDSSRVIATDGILIPTGELTNVTGTYFDFRKETRLGDVIDKAVGYCGTGCTGLDNAWIYDHSAQNSSAFSLYSPNSGIRMSVITDQPVLQVYTCNGIANNGEGKNVTIPRKKAHGGPKKYYGKHSCVVIEQEGWIGGINNPEFGQDQIYGPDRDYTWSSTFVTSISLFIMSVLSGCIPSKPNHLKLVVACYPSNPLAAAPEFKPNAQELSRLSYYANNRAGKLAKLADVFEKRATDEARRAGGGNLKSRASLLITLAILKQLITDCKRDLTLFSSAVLISVKASLAALPDDLEVAARAASVFTAWTAYTDGSLIGVDNIFTTNYLTTLSMFAKLCESNGLKGDSENRNRCVDCVRSAAESHSLRTSRTRIVGLGALSGAVTSAALFHSPTEFQRQVDAIIPPILFNIQSHDLDRLNEECEIIEAPNGVSSPFLTEFQHQRPMVERKAASIHVHVDGEKGPSKTDVLNLSLRDLQALLSPSNPTQLGHIMQAIFHHIEAAQLWPNVEWCCWLIDKITNWTQFPYRYVIPTRLIELLVSVRDEAVPSAQHTTLVAMITTVLSSPKHIINLSTGDVASNLIQVILRRVAIDPMDGLLPALVTCTAALGTHIYYSDQIQDLAEELINRIVNVQVNGLLGRGRLGAERNRSEAIRCLVSCLVGLIKSTELNKGRITGHAHKEETAPTEKGKWRASVDGVTSDAEKLAVTTSSGRRNPISPEVWQESLAVLAESSFGVRALYARSLETYLRIELSPEPYGAQDGIPDDQSIKRVHPGALLSKTGRQSQFTDATYRFLNALHASAYTLAISNALGIPIDQTAGTSQASSSQALAPTPINVIPATPIDAPHKELPSAISEEASKRTPSRIRNVSGALALLDPNQGAATGFRPASPSDFSHLATVLCAVYERLPVRGLFAGVPMLLALDQAACSIVDGEGNNAKGRKQATREVIAQAWLTIGKMWECKEVVDAAEAALAILPTPPYLPDLPPPHEDLLHPPELAVDWPEQELSNLGESSNSNKPFIDPEVALRALAANEHVQNLSGLKEDEILRRLGTEWTVEMALKNSVESTQEVIRPEGVSPWIKISPALMHIDNHSLQSVSRTSREVGVGDLREALGRGGMSNSALGATSVRSITSGDRAASASMRPGGPHSYGTISSAKHLSGPKEVRDMLDKLGVGSPKMTGGGVSVLKASFPTIQKETAAGSTT</sequence>
<dbReference type="PANTHER" id="PTHR47766:SF1">
    <property type="entry name" value="PROTEIN EFR3"/>
    <property type="match status" value="1"/>
</dbReference>
<dbReference type="InterPro" id="IPR011013">
    <property type="entry name" value="Gal_mutarotase_sf_dom"/>
</dbReference>
<dbReference type="EMBL" id="SSOP01000008">
    <property type="protein sequence ID" value="KAB5595503.1"/>
    <property type="molecule type" value="Genomic_DNA"/>
</dbReference>
<feature type="signal peptide" evidence="5">
    <location>
        <begin position="1"/>
        <end position="22"/>
    </location>
</feature>
<keyword evidence="5" id="KW-0732">Signal</keyword>
<dbReference type="Gene3D" id="2.70.98.10">
    <property type="match status" value="1"/>
</dbReference>
<comment type="caution">
    <text evidence="6">The sequence shown here is derived from an EMBL/GenBank/DDBJ whole genome shotgun (WGS) entry which is preliminary data.</text>
</comment>
<dbReference type="InterPro" id="IPR008183">
    <property type="entry name" value="Aldose_1/G6P_1-epimerase"/>
</dbReference>
<dbReference type="GO" id="GO:0030246">
    <property type="term" value="F:carbohydrate binding"/>
    <property type="evidence" value="ECO:0007669"/>
    <property type="project" value="InterPro"/>
</dbReference>
<name>A0A5N5QVD4_9AGAM</name>
<keyword evidence="7" id="KW-1185">Reference proteome</keyword>
<dbReference type="Pfam" id="PF21072">
    <property type="entry name" value="EFR3"/>
    <property type="match status" value="1"/>
</dbReference>
<feature type="region of interest" description="Disordered" evidence="4">
    <location>
        <begin position="1355"/>
        <end position="1378"/>
    </location>
</feature>
<dbReference type="CDD" id="cd09019">
    <property type="entry name" value="galactose_mutarotase_like"/>
    <property type="match status" value="1"/>
</dbReference>
<protein>
    <submittedName>
        <fullName evidence="6">Cellular morphogenesis-related protein</fullName>
    </submittedName>
</protein>
<dbReference type="GO" id="GO:0005975">
    <property type="term" value="P:carbohydrate metabolic process"/>
    <property type="evidence" value="ECO:0007669"/>
    <property type="project" value="InterPro"/>
</dbReference>
<evidence type="ECO:0000256" key="5">
    <source>
        <dbReference type="SAM" id="SignalP"/>
    </source>
</evidence>
<dbReference type="InterPro" id="IPR047215">
    <property type="entry name" value="Galactose_mutarotase-like"/>
</dbReference>
<dbReference type="InterPro" id="IPR039786">
    <property type="entry name" value="EFR3"/>
</dbReference>
<dbReference type="Proteomes" id="UP000383932">
    <property type="component" value="Unassembled WGS sequence"/>
</dbReference>
<dbReference type="SUPFAM" id="SSF74650">
    <property type="entry name" value="Galactose mutarotase-like"/>
    <property type="match status" value="1"/>
</dbReference>
<comment type="similarity">
    <text evidence="1">Belongs to the EFR3 family.</text>
</comment>
<reference evidence="6 7" key="1">
    <citation type="journal article" date="2019" name="Fungal Biol. Biotechnol.">
        <title>Draft genome sequence of fastidious pathogen Ceratobasidium theobromae, which causes vascular-streak dieback in Theobroma cacao.</title>
        <authorList>
            <person name="Ali S.S."/>
            <person name="Asman A."/>
            <person name="Shao J."/>
            <person name="Firmansyah A.P."/>
            <person name="Susilo A.W."/>
            <person name="Rosmana A."/>
            <person name="McMahon P."/>
            <person name="Junaid M."/>
            <person name="Guest D."/>
            <person name="Kheng T.Y."/>
            <person name="Meinhardt L.W."/>
            <person name="Bailey B.A."/>
        </authorList>
    </citation>
    <scope>NUCLEOTIDE SEQUENCE [LARGE SCALE GENOMIC DNA]</scope>
    <source>
        <strain evidence="6 7">CT2</strain>
    </source>
</reference>
<evidence type="ECO:0000256" key="2">
    <source>
        <dbReference type="ARBA" id="ARBA00023235"/>
    </source>
</evidence>
<dbReference type="Pfam" id="PF01263">
    <property type="entry name" value="Aldose_epim"/>
    <property type="match status" value="1"/>
</dbReference>
<evidence type="ECO:0000256" key="4">
    <source>
        <dbReference type="SAM" id="MobiDB-lite"/>
    </source>
</evidence>
<proteinExistence type="inferred from homology"/>
<dbReference type="PANTHER" id="PTHR47766">
    <property type="entry name" value="PROTEIN EFR3"/>
    <property type="match status" value="1"/>
</dbReference>
<evidence type="ECO:0000313" key="7">
    <source>
        <dbReference type="Proteomes" id="UP000383932"/>
    </source>
</evidence>
<evidence type="ECO:0000256" key="3">
    <source>
        <dbReference type="ARBA" id="ARBA00023277"/>
    </source>
</evidence>
<accession>A0A5N5QVD4</accession>
<evidence type="ECO:0000256" key="1">
    <source>
        <dbReference type="ARBA" id="ARBA00010216"/>
    </source>
</evidence>
<feature type="chain" id="PRO_5024434319" evidence="5">
    <location>
        <begin position="23"/>
        <end position="1425"/>
    </location>
</feature>
<dbReference type="OrthoDB" id="274691at2759"/>
<keyword evidence="3" id="KW-0119">Carbohydrate metabolism</keyword>
<keyword evidence="2" id="KW-0413">Isomerase</keyword>
<dbReference type="GO" id="GO:0072659">
    <property type="term" value="P:protein localization to plasma membrane"/>
    <property type="evidence" value="ECO:0007669"/>
    <property type="project" value="InterPro"/>
</dbReference>
<evidence type="ECO:0000313" key="6">
    <source>
        <dbReference type="EMBL" id="KAB5595503.1"/>
    </source>
</evidence>
<gene>
    <name evidence="6" type="ORF">CTheo_964</name>
</gene>
<organism evidence="6 7">
    <name type="scientific">Ceratobasidium theobromae</name>
    <dbReference type="NCBI Taxonomy" id="1582974"/>
    <lineage>
        <taxon>Eukaryota</taxon>
        <taxon>Fungi</taxon>
        <taxon>Dikarya</taxon>
        <taxon>Basidiomycota</taxon>
        <taxon>Agaricomycotina</taxon>
        <taxon>Agaricomycetes</taxon>
        <taxon>Cantharellales</taxon>
        <taxon>Ceratobasidiaceae</taxon>
        <taxon>Ceratobasidium</taxon>
    </lineage>
</organism>
<dbReference type="InterPro" id="IPR049150">
    <property type="entry name" value="EFR3_HEAT-like_rpt"/>
</dbReference>